<dbReference type="Gene3D" id="1.20.5.1150">
    <property type="entry name" value="Ribosomal protein S8"/>
    <property type="match status" value="1"/>
</dbReference>
<dbReference type="GO" id="GO:0006412">
    <property type="term" value="P:translation"/>
    <property type="evidence" value="ECO:0007669"/>
    <property type="project" value="InterPro"/>
</dbReference>
<dbReference type="EMBL" id="JAUIZM010000009">
    <property type="protein sequence ID" value="KAK1363237.1"/>
    <property type="molecule type" value="Genomic_DNA"/>
</dbReference>
<dbReference type="GO" id="GO:0005840">
    <property type="term" value="C:ribosome"/>
    <property type="evidence" value="ECO:0007669"/>
    <property type="project" value="UniProtKB-KW"/>
</dbReference>
<name>A0AAD8HBR2_9APIA</name>
<keyword evidence="6" id="KW-1185">Reference proteome</keyword>
<dbReference type="InterPro" id="IPR001911">
    <property type="entry name" value="Ribosomal_bS21"/>
</dbReference>
<accession>A0AAD8HBR2</accession>
<dbReference type="GO" id="GO:0003735">
    <property type="term" value="F:structural constituent of ribosome"/>
    <property type="evidence" value="ECO:0007669"/>
    <property type="project" value="InterPro"/>
</dbReference>
<evidence type="ECO:0000256" key="4">
    <source>
        <dbReference type="SAM" id="MobiDB-lite"/>
    </source>
</evidence>
<proteinExistence type="inferred from homology"/>
<dbReference type="AlphaFoldDB" id="A0AAD8HBR2"/>
<organism evidence="5 6">
    <name type="scientific">Heracleum sosnowskyi</name>
    <dbReference type="NCBI Taxonomy" id="360622"/>
    <lineage>
        <taxon>Eukaryota</taxon>
        <taxon>Viridiplantae</taxon>
        <taxon>Streptophyta</taxon>
        <taxon>Embryophyta</taxon>
        <taxon>Tracheophyta</taxon>
        <taxon>Spermatophyta</taxon>
        <taxon>Magnoliopsida</taxon>
        <taxon>eudicotyledons</taxon>
        <taxon>Gunneridae</taxon>
        <taxon>Pentapetalae</taxon>
        <taxon>asterids</taxon>
        <taxon>campanulids</taxon>
        <taxon>Apiales</taxon>
        <taxon>Apiaceae</taxon>
        <taxon>Apioideae</taxon>
        <taxon>apioid superclade</taxon>
        <taxon>Tordylieae</taxon>
        <taxon>Tordyliinae</taxon>
        <taxon>Heracleum</taxon>
    </lineage>
</organism>
<evidence type="ECO:0000256" key="2">
    <source>
        <dbReference type="ARBA" id="ARBA00022980"/>
    </source>
</evidence>
<dbReference type="PANTHER" id="PTHR21109">
    <property type="entry name" value="MITOCHONDRIAL 28S RIBOSOMAL PROTEIN S21"/>
    <property type="match status" value="1"/>
</dbReference>
<protein>
    <submittedName>
        <fullName evidence="5">PERQ amino acid-rich with GYF domain-containing protein 2-like</fullName>
    </submittedName>
</protein>
<evidence type="ECO:0000313" key="6">
    <source>
        <dbReference type="Proteomes" id="UP001237642"/>
    </source>
</evidence>
<evidence type="ECO:0000313" key="5">
    <source>
        <dbReference type="EMBL" id="KAK1363237.1"/>
    </source>
</evidence>
<feature type="region of interest" description="Disordered" evidence="4">
    <location>
        <begin position="124"/>
        <end position="153"/>
    </location>
</feature>
<comment type="caution">
    <text evidence="5">The sequence shown here is derived from an EMBL/GenBank/DDBJ whole genome shotgun (WGS) entry which is preliminary data.</text>
</comment>
<dbReference type="PRINTS" id="PR00976">
    <property type="entry name" value="RIBOSOMALS21"/>
</dbReference>
<keyword evidence="2" id="KW-0689">Ribosomal protein</keyword>
<dbReference type="InterPro" id="IPR038380">
    <property type="entry name" value="Ribosomal_bS21_sf"/>
</dbReference>
<comment type="similarity">
    <text evidence="1">Belongs to the bacterial ribosomal protein bS21 family.</text>
</comment>
<dbReference type="PANTHER" id="PTHR21109:SF27">
    <property type="entry name" value="30S RIBOSOMAL PROTEIN S21, CHLOROPLASTIC"/>
    <property type="match status" value="1"/>
</dbReference>
<dbReference type="GO" id="GO:1990904">
    <property type="term" value="C:ribonucleoprotein complex"/>
    <property type="evidence" value="ECO:0007669"/>
    <property type="project" value="UniProtKB-KW"/>
</dbReference>
<dbReference type="Pfam" id="PF01165">
    <property type="entry name" value="Ribosomal_S21"/>
    <property type="match status" value="1"/>
</dbReference>
<reference evidence="5" key="1">
    <citation type="submission" date="2023-02" db="EMBL/GenBank/DDBJ databases">
        <title>Genome of toxic invasive species Heracleum sosnowskyi carries increased number of genes despite the absence of recent whole-genome duplications.</title>
        <authorList>
            <person name="Schelkunov M."/>
            <person name="Shtratnikova V."/>
            <person name="Makarenko M."/>
            <person name="Klepikova A."/>
            <person name="Omelchenko D."/>
            <person name="Novikova G."/>
            <person name="Obukhova E."/>
            <person name="Bogdanov V."/>
            <person name="Penin A."/>
            <person name="Logacheva M."/>
        </authorList>
    </citation>
    <scope>NUCLEOTIDE SEQUENCE</scope>
    <source>
        <strain evidence="5">Hsosn_3</strain>
        <tissue evidence="5">Leaf</tissue>
    </source>
</reference>
<dbReference type="HAMAP" id="MF_00358">
    <property type="entry name" value="Ribosomal_bS21"/>
    <property type="match status" value="1"/>
</dbReference>
<evidence type="ECO:0000256" key="1">
    <source>
        <dbReference type="ARBA" id="ARBA00006640"/>
    </source>
</evidence>
<dbReference type="Proteomes" id="UP001237642">
    <property type="component" value="Unassembled WGS sequence"/>
</dbReference>
<evidence type="ECO:0000256" key="3">
    <source>
        <dbReference type="ARBA" id="ARBA00023274"/>
    </source>
</evidence>
<gene>
    <name evidence="5" type="ORF">POM88_038798</name>
</gene>
<keyword evidence="3" id="KW-0687">Ribonucleoprotein</keyword>
<feature type="compositionally biased region" description="Basic residues" evidence="4">
    <location>
        <begin position="125"/>
        <end position="143"/>
    </location>
</feature>
<reference evidence="5" key="2">
    <citation type="submission" date="2023-05" db="EMBL/GenBank/DDBJ databases">
        <authorList>
            <person name="Schelkunov M.I."/>
        </authorList>
    </citation>
    <scope>NUCLEOTIDE SEQUENCE</scope>
    <source>
        <strain evidence="5">Hsosn_3</strain>
        <tissue evidence="5">Leaf</tissue>
    </source>
</reference>
<sequence>MATASFSPFPSLLKSLSSLNLSQSLPLPQTITLSQISLPPTTLSQTLKHKPPITPILPSDLFSVLCPGLANSNTLFFKSAYNLQVIVGEHEPEEKLIGRFRRDVLRAGIIQECKRRRYFETTQEKRKRKAREASRRNRKRLRPILKQDEPEVSKKVKDEEDNWDFIDVDLPYT</sequence>
<dbReference type="NCBIfam" id="TIGR00030">
    <property type="entry name" value="S21p"/>
    <property type="match status" value="1"/>
</dbReference>